<keyword evidence="13" id="KW-1185">Reference proteome</keyword>
<proteinExistence type="predicted"/>
<dbReference type="CDD" id="cd14075">
    <property type="entry name" value="STKc_NIM1"/>
    <property type="match status" value="1"/>
</dbReference>
<dbReference type="InterPro" id="IPR000719">
    <property type="entry name" value="Prot_kinase_dom"/>
</dbReference>
<dbReference type="Proteomes" id="UP001187415">
    <property type="component" value="Unassembled WGS sequence"/>
</dbReference>
<feature type="domain" description="Protein kinase" evidence="11">
    <location>
        <begin position="68"/>
        <end position="328"/>
    </location>
</feature>
<dbReference type="FunFam" id="1.10.510.10:FF:000571">
    <property type="entry name" value="Maternal embryonic leucine zipper kinase"/>
    <property type="match status" value="1"/>
</dbReference>
<dbReference type="AlphaFoldDB" id="A0AA88ITQ0"/>
<sequence>MPGGQYQVTSTKFQHSLYSLTDSSGAGPEDEEADTSVRLTPLQKLTSEMCKDEKTIKELIIGRRVGFYKVRGEIGYGTFSRVKLAFNALTKDKVALKILDKTRLDSQSQRLLSREISSMESLQHPNVIRLYEVVEMPSRLYLVLEYAGGGDLHNKICNEGKLSDNTSKVTFAQILSAIKYMHNINIIHRDLKAENVLFTSSSCVKVADFGFSTRVSSRSDTLDTFCGSPPYAAPELFKDECYLGPPVDVWAMGVLLFFMVTGSMPFRAETMGKLRRCIIQGVYTIPPWVPGPCQRLIRGMLKPVPTERYAIDQMLGCDWLLPVEFPWLLLPPQPTSSLQSLLESDNRGMEEEEEVRSLLEELGFTTEHIQNNGLTDSRSPVTGVYRILLHRVQKRRGYDLPPMVRGMTRQQLAGHQMTLRTPSQPAQTSQTQPSYTLQPWKHPLPGSSQSRPGPTPTSMKRQMARRDCGDICRPDNGRSVRTAGADRPGAPLLCGSIHMQMRSAGGGTSEGGQQAAADRP</sequence>
<dbReference type="EMBL" id="JAUPFM010000020">
    <property type="protein sequence ID" value="KAK2818869.1"/>
    <property type="molecule type" value="Genomic_DNA"/>
</dbReference>
<reference evidence="12" key="1">
    <citation type="submission" date="2023-07" db="EMBL/GenBank/DDBJ databases">
        <title>Chromosome-level Genome Assembly of Striped Snakehead (Channa striata).</title>
        <authorList>
            <person name="Liu H."/>
        </authorList>
    </citation>
    <scope>NUCLEOTIDE SEQUENCE</scope>
    <source>
        <strain evidence="12">Gz</strain>
        <tissue evidence="12">Muscle</tissue>
    </source>
</reference>
<evidence type="ECO:0000256" key="3">
    <source>
        <dbReference type="ARBA" id="ARBA00022679"/>
    </source>
</evidence>
<dbReference type="InterPro" id="IPR008271">
    <property type="entry name" value="Ser/Thr_kinase_AS"/>
</dbReference>
<feature type="compositionally biased region" description="Low complexity" evidence="10">
    <location>
        <begin position="421"/>
        <end position="434"/>
    </location>
</feature>
<evidence type="ECO:0000313" key="13">
    <source>
        <dbReference type="Proteomes" id="UP001187415"/>
    </source>
</evidence>
<dbReference type="PANTHER" id="PTHR24346:SF35">
    <property type="entry name" value="SERINE_THREONINE-PROTEIN KINASE NIM1-LIKE"/>
    <property type="match status" value="1"/>
</dbReference>
<evidence type="ECO:0000313" key="12">
    <source>
        <dbReference type="EMBL" id="KAK2818869.1"/>
    </source>
</evidence>
<dbReference type="PROSITE" id="PS50011">
    <property type="entry name" value="PROTEIN_KINASE_DOM"/>
    <property type="match status" value="1"/>
</dbReference>
<feature type="compositionally biased region" description="Polar residues" evidence="10">
    <location>
        <begin position="446"/>
        <end position="460"/>
    </location>
</feature>
<dbReference type="GO" id="GO:0000226">
    <property type="term" value="P:microtubule cytoskeleton organization"/>
    <property type="evidence" value="ECO:0007669"/>
    <property type="project" value="TreeGrafter"/>
</dbReference>
<dbReference type="SUPFAM" id="SSF56112">
    <property type="entry name" value="Protein kinase-like (PK-like)"/>
    <property type="match status" value="1"/>
</dbReference>
<feature type="compositionally biased region" description="Basic and acidic residues" evidence="10">
    <location>
        <begin position="464"/>
        <end position="478"/>
    </location>
</feature>
<evidence type="ECO:0000256" key="2">
    <source>
        <dbReference type="ARBA" id="ARBA00022527"/>
    </source>
</evidence>
<organism evidence="12 13">
    <name type="scientific">Channa striata</name>
    <name type="common">Snakehead murrel</name>
    <name type="synonym">Ophicephalus striatus</name>
    <dbReference type="NCBI Taxonomy" id="64152"/>
    <lineage>
        <taxon>Eukaryota</taxon>
        <taxon>Metazoa</taxon>
        <taxon>Chordata</taxon>
        <taxon>Craniata</taxon>
        <taxon>Vertebrata</taxon>
        <taxon>Euteleostomi</taxon>
        <taxon>Actinopterygii</taxon>
        <taxon>Neopterygii</taxon>
        <taxon>Teleostei</taxon>
        <taxon>Neoteleostei</taxon>
        <taxon>Acanthomorphata</taxon>
        <taxon>Anabantaria</taxon>
        <taxon>Anabantiformes</taxon>
        <taxon>Channoidei</taxon>
        <taxon>Channidae</taxon>
        <taxon>Channa</taxon>
    </lineage>
</organism>
<evidence type="ECO:0000259" key="11">
    <source>
        <dbReference type="PROSITE" id="PS50011"/>
    </source>
</evidence>
<comment type="caution">
    <text evidence="12">The sequence shown here is derived from an EMBL/GenBank/DDBJ whole genome shotgun (WGS) entry which is preliminary data.</text>
</comment>
<dbReference type="InterPro" id="IPR049571">
    <property type="entry name" value="NIM1K_STKc"/>
</dbReference>
<keyword evidence="6 9" id="KW-0067">ATP-binding</keyword>
<dbReference type="GO" id="GO:0005524">
    <property type="term" value="F:ATP binding"/>
    <property type="evidence" value="ECO:0007669"/>
    <property type="project" value="UniProtKB-UniRule"/>
</dbReference>
<evidence type="ECO:0000256" key="8">
    <source>
        <dbReference type="ARBA" id="ARBA00048679"/>
    </source>
</evidence>
<evidence type="ECO:0000256" key="4">
    <source>
        <dbReference type="ARBA" id="ARBA00022741"/>
    </source>
</evidence>
<keyword evidence="4 9" id="KW-0547">Nucleotide-binding</keyword>
<dbReference type="FunFam" id="3.30.200.20:FF:000003">
    <property type="entry name" value="Non-specific serine/threonine protein kinase"/>
    <property type="match status" value="1"/>
</dbReference>
<evidence type="ECO:0000256" key="10">
    <source>
        <dbReference type="SAM" id="MobiDB-lite"/>
    </source>
</evidence>
<dbReference type="PROSITE" id="PS00107">
    <property type="entry name" value="PROTEIN_KINASE_ATP"/>
    <property type="match status" value="1"/>
</dbReference>
<evidence type="ECO:0000256" key="5">
    <source>
        <dbReference type="ARBA" id="ARBA00022777"/>
    </source>
</evidence>
<evidence type="ECO:0000256" key="9">
    <source>
        <dbReference type="PROSITE-ProRule" id="PRU10141"/>
    </source>
</evidence>
<dbReference type="Gene3D" id="1.10.510.10">
    <property type="entry name" value="Transferase(Phosphotransferase) domain 1"/>
    <property type="match status" value="1"/>
</dbReference>
<comment type="catalytic activity">
    <reaction evidence="7">
        <text>L-threonyl-[protein] + ATP = O-phospho-L-threonyl-[protein] + ADP + H(+)</text>
        <dbReference type="Rhea" id="RHEA:46608"/>
        <dbReference type="Rhea" id="RHEA-COMP:11060"/>
        <dbReference type="Rhea" id="RHEA-COMP:11605"/>
        <dbReference type="ChEBI" id="CHEBI:15378"/>
        <dbReference type="ChEBI" id="CHEBI:30013"/>
        <dbReference type="ChEBI" id="CHEBI:30616"/>
        <dbReference type="ChEBI" id="CHEBI:61977"/>
        <dbReference type="ChEBI" id="CHEBI:456216"/>
        <dbReference type="EC" id="2.7.11.1"/>
    </reaction>
</comment>
<keyword evidence="5" id="KW-0418">Kinase</keyword>
<feature type="binding site" evidence="9">
    <location>
        <position position="97"/>
    </location>
    <ligand>
        <name>ATP</name>
        <dbReference type="ChEBI" id="CHEBI:30616"/>
    </ligand>
</feature>
<keyword evidence="3" id="KW-0808">Transferase</keyword>
<accession>A0AA88ITQ0</accession>
<dbReference type="SMART" id="SM00220">
    <property type="entry name" value="S_TKc"/>
    <property type="match status" value="1"/>
</dbReference>
<gene>
    <name evidence="12" type="ORF">Q5P01_024430</name>
</gene>
<dbReference type="InterPro" id="IPR017441">
    <property type="entry name" value="Protein_kinase_ATP_BS"/>
</dbReference>
<evidence type="ECO:0000256" key="1">
    <source>
        <dbReference type="ARBA" id="ARBA00012513"/>
    </source>
</evidence>
<name>A0AA88ITQ0_CHASR</name>
<dbReference type="GO" id="GO:0050321">
    <property type="term" value="F:tau-protein kinase activity"/>
    <property type="evidence" value="ECO:0007669"/>
    <property type="project" value="TreeGrafter"/>
</dbReference>
<dbReference type="PROSITE" id="PS00108">
    <property type="entry name" value="PROTEIN_KINASE_ST"/>
    <property type="match status" value="1"/>
</dbReference>
<evidence type="ECO:0000256" key="6">
    <source>
        <dbReference type="ARBA" id="ARBA00022840"/>
    </source>
</evidence>
<evidence type="ECO:0000256" key="7">
    <source>
        <dbReference type="ARBA" id="ARBA00047899"/>
    </source>
</evidence>
<dbReference type="GO" id="GO:0005737">
    <property type="term" value="C:cytoplasm"/>
    <property type="evidence" value="ECO:0007669"/>
    <property type="project" value="TreeGrafter"/>
</dbReference>
<comment type="catalytic activity">
    <reaction evidence="8">
        <text>L-seryl-[protein] + ATP = O-phospho-L-seryl-[protein] + ADP + H(+)</text>
        <dbReference type="Rhea" id="RHEA:17989"/>
        <dbReference type="Rhea" id="RHEA-COMP:9863"/>
        <dbReference type="Rhea" id="RHEA-COMP:11604"/>
        <dbReference type="ChEBI" id="CHEBI:15378"/>
        <dbReference type="ChEBI" id="CHEBI:29999"/>
        <dbReference type="ChEBI" id="CHEBI:30616"/>
        <dbReference type="ChEBI" id="CHEBI:83421"/>
        <dbReference type="ChEBI" id="CHEBI:456216"/>
        <dbReference type="EC" id="2.7.11.1"/>
    </reaction>
</comment>
<dbReference type="Pfam" id="PF00069">
    <property type="entry name" value="Pkinase"/>
    <property type="match status" value="1"/>
</dbReference>
<dbReference type="InterPro" id="IPR011009">
    <property type="entry name" value="Kinase-like_dom_sf"/>
</dbReference>
<keyword evidence="2" id="KW-0723">Serine/threonine-protein kinase</keyword>
<protein>
    <recommendedName>
        <fullName evidence="1">non-specific serine/threonine protein kinase</fullName>
        <ecNumber evidence="1">2.7.11.1</ecNumber>
    </recommendedName>
</protein>
<dbReference type="PANTHER" id="PTHR24346">
    <property type="entry name" value="MAP/MICROTUBULE AFFINITY-REGULATING KINASE"/>
    <property type="match status" value="1"/>
</dbReference>
<dbReference type="GO" id="GO:0035556">
    <property type="term" value="P:intracellular signal transduction"/>
    <property type="evidence" value="ECO:0007669"/>
    <property type="project" value="TreeGrafter"/>
</dbReference>
<feature type="region of interest" description="Disordered" evidence="10">
    <location>
        <begin position="412"/>
        <end position="520"/>
    </location>
</feature>
<dbReference type="EC" id="2.7.11.1" evidence="1"/>